<keyword evidence="2" id="KW-1185">Reference proteome</keyword>
<dbReference type="InterPro" id="IPR018228">
    <property type="entry name" value="DNase_TatD-rel_CS"/>
</dbReference>
<dbReference type="STRING" id="2018661.A0A2A2L0D0"/>
<dbReference type="EMBL" id="LIAE01007376">
    <property type="protein sequence ID" value="PAV79726.1"/>
    <property type="molecule type" value="Genomic_DNA"/>
</dbReference>
<evidence type="ECO:0000313" key="2">
    <source>
        <dbReference type="Proteomes" id="UP000218231"/>
    </source>
</evidence>
<accession>A0A2A2L0D0</accession>
<dbReference type="OrthoDB" id="5797993at2759"/>
<evidence type="ECO:0000313" key="1">
    <source>
        <dbReference type="EMBL" id="PAV79726.1"/>
    </source>
</evidence>
<dbReference type="Proteomes" id="UP000218231">
    <property type="component" value="Unassembled WGS sequence"/>
</dbReference>
<organism evidence="1 2">
    <name type="scientific">Diploscapter pachys</name>
    <dbReference type="NCBI Taxonomy" id="2018661"/>
    <lineage>
        <taxon>Eukaryota</taxon>
        <taxon>Metazoa</taxon>
        <taxon>Ecdysozoa</taxon>
        <taxon>Nematoda</taxon>
        <taxon>Chromadorea</taxon>
        <taxon>Rhabditida</taxon>
        <taxon>Rhabditina</taxon>
        <taxon>Rhabditomorpha</taxon>
        <taxon>Rhabditoidea</taxon>
        <taxon>Rhabditidae</taxon>
        <taxon>Diploscapter</taxon>
    </lineage>
</organism>
<dbReference type="AlphaFoldDB" id="A0A2A2L0D0"/>
<protein>
    <submittedName>
        <fullName evidence="1">Uncharacterized protein</fullName>
    </submittedName>
</protein>
<sequence>MTAAGLSRAALPSEEDKESIDRIISQFDEVGNLVQLYLSLFTAGRRNAPAARIVSEAVRCGGRRGVVGSRKSIAVWRFPIEVSQSRIGGRNSPSHACTIIALKLAEIVHRNGIDLPTLKQTDHFEMNRKLGGGDLTATVSDEAICINAQWNEQKMMTKGNYREKNTNQCPSILIQSIIEAILSGNDTHTQLIDAGRKELNFTIPDALVATGNNFQEIDFHAYRFSIAQYLPRCLLRAIKRFQFLQKHFNIPSCSPLLVSLERINFLAIAYERTVLIIFDRFSRLFMLVDTHLHINKNISQQVCMGSIVAACSVSNLPEFGPWIAENIFPETQLSSQNRREEFELSVLDFCGLPRELDCIRVPHTRFSIKCEDSKENCYILPRYHQPLTQPIVFHQGHQSLSMQVQQQQPHSHLHQVNQLKRPLQSSSSTMGHFETVSFSAKKRRTRSAWG</sequence>
<dbReference type="PANTHER" id="PTHR37962">
    <property type="entry name" value="MALE STERILE (3) 76CA"/>
    <property type="match status" value="1"/>
</dbReference>
<name>A0A2A2L0D0_9BILA</name>
<proteinExistence type="predicted"/>
<dbReference type="PROSITE" id="PS01137">
    <property type="entry name" value="TATD_1"/>
    <property type="match status" value="1"/>
</dbReference>
<gene>
    <name evidence="1" type="ORF">WR25_15052</name>
</gene>
<comment type="caution">
    <text evidence="1">The sequence shown here is derived from an EMBL/GenBank/DDBJ whole genome shotgun (WGS) entry which is preliminary data.</text>
</comment>
<reference evidence="1 2" key="1">
    <citation type="journal article" date="2017" name="Curr. Biol.">
        <title>Genome architecture and evolution of a unichromosomal asexual nematode.</title>
        <authorList>
            <person name="Fradin H."/>
            <person name="Zegar C."/>
            <person name="Gutwein M."/>
            <person name="Lucas J."/>
            <person name="Kovtun M."/>
            <person name="Corcoran D."/>
            <person name="Baugh L.R."/>
            <person name="Kiontke K."/>
            <person name="Gunsalus K."/>
            <person name="Fitch D.H."/>
            <person name="Piano F."/>
        </authorList>
    </citation>
    <scope>NUCLEOTIDE SEQUENCE [LARGE SCALE GENOMIC DNA]</scope>
    <source>
        <strain evidence="1">PF1309</strain>
    </source>
</reference>
<dbReference type="PANTHER" id="PTHR37962:SF2">
    <property type="entry name" value="MALE STERILE (3) 76CA"/>
    <property type="match status" value="1"/>
</dbReference>